<feature type="compositionally biased region" description="Polar residues" evidence="1">
    <location>
        <begin position="360"/>
        <end position="372"/>
    </location>
</feature>
<name>A0A168PWE3_ABSGL</name>
<accession>A0A168PWE3</accession>
<feature type="compositionally biased region" description="Basic and acidic residues" evidence="1">
    <location>
        <begin position="73"/>
        <end position="92"/>
    </location>
</feature>
<dbReference type="Proteomes" id="UP000078561">
    <property type="component" value="Unassembled WGS sequence"/>
</dbReference>
<feature type="compositionally biased region" description="Acidic residues" evidence="1">
    <location>
        <begin position="102"/>
        <end position="111"/>
    </location>
</feature>
<dbReference type="AlphaFoldDB" id="A0A168PWE3"/>
<feature type="compositionally biased region" description="Basic and acidic residues" evidence="1">
    <location>
        <begin position="8"/>
        <end position="25"/>
    </location>
</feature>
<feature type="compositionally biased region" description="Basic residues" evidence="1">
    <location>
        <begin position="319"/>
        <end position="328"/>
    </location>
</feature>
<feature type="compositionally biased region" description="Low complexity" evidence="1">
    <location>
        <begin position="329"/>
        <end position="338"/>
    </location>
</feature>
<feature type="compositionally biased region" description="Polar residues" evidence="1">
    <location>
        <begin position="56"/>
        <end position="68"/>
    </location>
</feature>
<dbReference type="OrthoDB" id="2290958at2759"/>
<feature type="region of interest" description="Disordered" evidence="1">
    <location>
        <begin position="1"/>
        <end position="25"/>
    </location>
</feature>
<feature type="compositionally biased region" description="Basic and acidic residues" evidence="1">
    <location>
        <begin position="226"/>
        <end position="248"/>
    </location>
</feature>
<sequence length="372" mass="41925">MKLAMFHSKRDGDKPTRKKAAHEPISKLTRLFNKLNTATHSHQYDHHSKHAISRASLTPFTKSASQLPMTARETSKDTDKLFEHRQYKESMQARRQTMGDSDKEDGDEYNNDDNPSASGRQEEGIPGCSLLNLPRNSDATSHLTQRPPLPSSPPSSNEILRPSHINSNRGSTNGLSKAHETTTFDPTIPAIIELLPTACSTLSTDISRSISQCHDNDLSCDSGLHSNDDNGENHGKHTDAHASPKNEDQPSPILDSRQLQIWDSAFWNDNKSEQSTLLNRKISAPPPIRRQQHHQDHVPPVLHELRRINTISNDDLHKQQHRYHHHQRQQQQSLQRNHSYVVKKGRFEISIETTDPGHTEATTTGNSVSSKQ</sequence>
<gene>
    <name evidence="2" type="primary">ABSGL_08916.1 scaffold 10588</name>
</gene>
<feature type="compositionally biased region" description="Polar residues" evidence="1">
    <location>
        <begin position="134"/>
        <end position="144"/>
    </location>
</feature>
<keyword evidence="3" id="KW-1185">Reference proteome</keyword>
<feature type="region of interest" description="Disordered" evidence="1">
    <location>
        <begin position="224"/>
        <end position="253"/>
    </location>
</feature>
<feature type="region of interest" description="Disordered" evidence="1">
    <location>
        <begin position="56"/>
        <end position="180"/>
    </location>
</feature>
<protein>
    <submittedName>
        <fullName evidence="2">Uncharacterized protein</fullName>
    </submittedName>
</protein>
<evidence type="ECO:0000313" key="3">
    <source>
        <dbReference type="Proteomes" id="UP000078561"/>
    </source>
</evidence>
<dbReference type="EMBL" id="LT554051">
    <property type="protein sequence ID" value="SAM03098.1"/>
    <property type="molecule type" value="Genomic_DNA"/>
</dbReference>
<reference evidence="2" key="1">
    <citation type="submission" date="2016-04" db="EMBL/GenBank/DDBJ databases">
        <authorList>
            <person name="Evans L.H."/>
            <person name="Alamgir A."/>
            <person name="Owens N."/>
            <person name="Weber N.D."/>
            <person name="Virtaneva K."/>
            <person name="Barbian K."/>
            <person name="Babar A."/>
            <person name="Rosenke K."/>
        </authorList>
    </citation>
    <scope>NUCLEOTIDE SEQUENCE [LARGE SCALE GENOMIC DNA]</scope>
    <source>
        <strain evidence="2">CBS 101.48</strain>
    </source>
</reference>
<feature type="region of interest" description="Disordered" evidence="1">
    <location>
        <begin position="318"/>
        <end position="372"/>
    </location>
</feature>
<dbReference type="InParanoid" id="A0A168PWE3"/>
<feature type="compositionally biased region" description="Polar residues" evidence="1">
    <location>
        <begin position="164"/>
        <end position="176"/>
    </location>
</feature>
<evidence type="ECO:0000256" key="1">
    <source>
        <dbReference type="SAM" id="MobiDB-lite"/>
    </source>
</evidence>
<organism evidence="2">
    <name type="scientific">Absidia glauca</name>
    <name type="common">Pin mould</name>
    <dbReference type="NCBI Taxonomy" id="4829"/>
    <lineage>
        <taxon>Eukaryota</taxon>
        <taxon>Fungi</taxon>
        <taxon>Fungi incertae sedis</taxon>
        <taxon>Mucoromycota</taxon>
        <taxon>Mucoromycotina</taxon>
        <taxon>Mucoromycetes</taxon>
        <taxon>Mucorales</taxon>
        <taxon>Cunninghamellaceae</taxon>
        <taxon>Absidia</taxon>
    </lineage>
</organism>
<proteinExistence type="predicted"/>
<evidence type="ECO:0000313" key="2">
    <source>
        <dbReference type="EMBL" id="SAM03098.1"/>
    </source>
</evidence>